<gene>
    <name evidence="2" type="ORF">IMI45_10650</name>
</gene>
<reference evidence="2" key="1">
    <citation type="submission" date="2020-10" db="EMBL/GenBank/DDBJ databases">
        <authorList>
            <person name="Delgado J.A."/>
            <person name="Gonzalez J.M."/>
        </authorList>
    </citation>
    <scope>NUCLEOTIDE SEQUENCE</scope>
    <source>
        <strain evidence="2">23.6</strain>
    </source>
</reference>
<evidence type="ECO:0000256" key="1">
    <source>
        <dbReference type="SAM" id="MobiDB-lite"/>
    </source>
</evidence>
<protein>
    <submittedName>
        <fullName evidence="2">Uncharacterized protein</fullName>
    </submittedName>
</protein>
<sequence>MFYKANSKERKEVRPLLPAHGDRETRRGITPEPALIFDAEVIKETMQRANFILVH</sequence>
<accession>A0AB38QTU5</accession>
<name>A0AB38QTU5_PARTM</name>
<organism evidence="2 3">
    <name type="scientific">Parageobacillus thermoglucosidasius</name>
    <name type="common">Geobacillus thermoglucosidasius</name>
    <dbReference type="NCBI Taxonomy" id="1426"/>
    <lineage>
        <taxon>Bacteria</taxon>
        <taxon>Bacillati</taxon>
        <taxon>Bacillota</taxon>
        <taxon>Bacilli</taxon>
        <taxon>Bacillales</taxon>
        <taxon>Anoxybacillaceae</taxon>
        <taxon>Parageobacillus</taxon>
    </lineage>
</organism>
<evidence type="ECO:0000313" key="3">
    <source>
        <dbReference type="Proteomes" id="UP001058458"/>
    </source>
</evidence>
<feature type="region of interest" description="Disordered" evidence="1">
    <location>
        <begin position="1"/>
        <end position="27"/>
    </location>
</feature>
<dbReference type="Proteomes" id="UP001058458">
    <property type="component" value="Chromosome"/>
</dbReference>
<dbReference type="AlphaFoldDB" id="A0AB38QTU5"/>
<proteinExistence type="predicted"/>
<dbReference type="RefSeq" id="WP_256832610.1">
    <property type="nucleotide sequence ID" value="NZ_CP063414.1"/>
</dbReference>
<evidence type="ECO:0000313" key="2">
    <source>
        <dbReference type="EMBL" id="UOE74833.1"/>
    </source>
</evidence>
<dbReference type="EMBL" id="CP063414">
    <property type="protein sequence ID" value="UOE74833.1"/>
    <property type="molecule type" value="Genomic_DNA"/>
</dbReference>